<evidence type="ECO:0000313" key="3">
    <source>
        <dbReference type="EMBL" id="EIA10565.1"/>
    </source>
</evidence>
<dbReference type="RefSeq" id="WP_007136248.1">
    <property type="nucleotide sequence ID" value="NZ_AHKF01000004.1"/>
</dbReference>
<keyword evidence="1" id="KW-0732">Signal</keyword>
<keyword evidence="4" id="KW-1185">Reference proteome</keyword>
<dbReference type="EMBL" id="AHKF01000004">
    <property type="protein sequence ID" value="EIA10565.1"/>
    <property type="molecule type" value="Genomic_DNA"/>
</dbReference>
<dbReference type="InterPro" id="IPR007372">
    <property type="entry name" value="Lipid/polyisoprenoid-bd_YceI"/>
</dbReference>
<dbReference type="eggNOG" id="COG2353">
    <property type="taxonomic scope" value="Bacteria"/>
</dbReference>
<accession>H7FLM3</accession>
<dbReference type="Pfam" id="PF04264">
    <property type="entry name" value="YceI"/>
    <property type="match status" value="1"/>
</dbReference>
<dbReference type="PATRIC" id="fig|1086011.3.peg.68"/>
<dbReference type="InterPro" id="IPR036761">
    <property type="entry name" value="TTHA0802/YceI-like_sf"/>
</dbReference>
<evidence type="ECO:0000256" key="1">
    <source>
        <dbReference type="SAM" id="SignalP"/>
    </source>
</evidence>
<comment type="caution">
    <text evidence="3">The sequence shown here is derived from an EMBL/GenBank/DDBJ whole genome shotgun (WGS) entry which is preliminary data.</text>
</comment>
<protein>
    <recommendedName>
        <fullName evidence="2">Lipid/polyisoprenoid-binding YceI-like domain-containing protein</fullName>
    </recommendedName>
</protein>
<feature type="signal peptide" evidence="1">
    <location>
        <begin position="1"/>
        <end position="18"/>
    </location>
</feature>
<dbReference type="AlphaFoldDB" id="H7FLM3"/>
<proteinExistence type="predicted"/>
<feature type="domain" description="Lipid/polyisoprenoid-binding YceI-like" evidence="2">
    <location>
        <begin position="53"/>
        <end position="174"/>
    </location>
</feature>
<name>H7FLM3_FLAFP</name>
<dbReference type="STRING" id="1086011.HJ01_00071"/>
<feature type="chain" id="PRO_5003609818" description="Lipid/polyisoprenoid-binding YceI-like domain-containing protein" evidence="1">
    <location>
        <begin position="19"/>
        <end position="179"/>
    </location>
</feature>
<reference evidence="3 4" key="1">
    <citation type="journal article" date="2014" name="Acta Crystallogr. D">
        <title>Structure-based characterization and antifreeze properties of a hyperactive ice-binding protein from the Antarctic bacterium Flavobacterium frigoris PS1.</title>
        <authorList>
            <person name="Do H."/>
            <person name="Kim S.J."/>
            <person name="Kim H.J."/>
            <person name="Lee J.H."/>
        </authorList>
    </citation>
    <scope>NUCLEOTIDE SEQUENCE [LARGE SCALE GENOMIC DNA]</scope>
    <source>
        <strain evidence="3 4">PS1</strain>
    </source>
</reference>
<evidence type="ECO:0000313" key="4">
    <source>
        <dbReference type="Proteomes" id="UP000005566"/>
    </source>
</evidence>
<gene>
    <name evidence="3" type="ORF">HJ01_00071</name>
</gene>
<dbReference type="Proteomes" id="UP000005566">
    <property type="component" value="Unassembled WGS sequence"/>
</dbReference>
<evidence type="ECO:0000259" key="2">
    <source>
        <dbReference type="Pfam" id="PF04264"/>
    </source>
</evidence>
<sequence>MKKTLLLFLLLLSNTINAQEKMTTTNGVIIFEASIPFFEAVAAKNETLTCVLKTKKGTISFVTSIKTFRFKRALMEEHFNENYLESDRYPKAAFKGLIEKFDLKDIDPTPKDYYIKGKMTIHGKSRNIRIVAQIKKAIKGIELTSNFTLNTDDFNIEIPFIVRSKISKKVAVSVYSNLQ</sequence>
<dbReference type="OrthoDB" id="116832at2"/>
<dbReference type="PANTHER" id="PTHR34406">
    <property type="entry name" value="PROTEIN YCEI"/>
    <property type="match status" value="1"/>
</dbReference>
<dbReference type="PANTHER" id="PTHR34406:SF1">
    <property type="entry name" value="PROTEIN YCEI"/>
    <property type="match status" value="1"/>
</dbReference>
<organism evidence="3 4">
    <name type="scientific">Flavobacterium frigoris (strain PS1)</name>
    <dbReference type="NCBI Taxonomy" id="1086011"/>
    <lineage>
        <taxon>Bacteria</taxon>
        <taxon>Pseudomonadati</taxon>
        <taxon>Bacteroidota</taxon>
        <taxon>Flavobacteriia</taxon>
        <taxon>Flavobacteriales</taxon>
        <taxon>Flavobacteriaceae</taxon>
        <taxon>Flavobacterium</taxon>
    </lineage>
</organism>
<dbReference type="Gene3D" id="2.40.128.110">
    <property type="entry name" value="Lipid/polyisoprenoid-binding, YceI-like"/>
    <property type="match status" value="1"/>
</dbReference>
<dbReference type="SUPFAM" id="SSF101874">
    <property type="entry name" value="YceI-like"/>
    <property type="match status" value="1"/>
</dbReference>